<evidence type="ECO:0000313" key="1">
    <source>
        <dbReference type="EMBL" id="KAE8953657.1"/>
    </source>
</evidence>
<dbReference type="EMBL" id="QXFW01009721">
    <property type="protein sequence ID" value="KAE8953657.1"/>
    <property type="molecule type" value="Genomic_DNA"/>
</dbReference>
<sequence>MLASASSGSNGRGPGRAGAFLSPALASLTWSNSVRYGMSCSVAAAGIFCPANTQATASSSCFGVYDLCFTMMEGNC</sequence>
<name>A0A6A3GB05_9STRA</name>
<dbReference type="AlphaFoldDB" id="A0A6A3GB05"/>
<gene>
    <name evidence="1" type="ORF">PF011_g32355</name>
</gene>
<comment type="caution">
    <text evidence="1">The sequence shown here is derived from an EMBL/GenBank/DDBJ whole genome shotgun (WGS) entry which is preliminary data.</text>
</comment>
<organism evidence="1 2">
    <name type="scientific">Phytophthora fragariae</name>
    <dbReference type="NCBI Taxonomy" id="53985"/>
    <lineage>
        <taxon>Eukaryota</taxon>
        <taxon>Sar</taxon>
        <taxon>Stramenopiles</taxon>
        <taxon>Oomycota</taxon>
        <taxon>Peronosporomycetes</taxon>
        <taxon>Peronosporales</taxon>
        <taxon>Peronosporaceae</taxon>
        <taxon>Phytophthora</taxon>
    </lineage>
</organism>
<evidence type="ECO:0000313" key="2">
    <source>
        <dbReference type="Proteomes" id="UP000460718"/>
    </source>
</evidence>
<accession>A0A6A3GB05</accession>
<reference evidence="1 2" key="1">
    <citation type="submission" date="2018-09" db="EMBL/GenBank/DDBJ databases">
        <title>Genomic investigation of the strawberry pathogen Phytophthora fragariae indicates pathogenicity is determined by transcriptional variation in three key races.</title>
        <authorList>
            <person name="Adams T.M."/>
            <person name="Armitage A.D."/>
            <person name="Sobczyk M.K."/>
            <person name="Bates H.J."/>
            <person name="Dunwell J.M."/>
            <person name="Nellist C.F."/>
            <person name="Harrison R.J."/>
        </authorList>
    </citation>
    <scope>NUCLEOTIDE SEQUENCE [LARGE SCALE GENOMIC DNA]</scope>
    <source>
        <strain evidence="1 2">SCRP245</strain>
    </source>
</reference>
<protein>
    <submittedName>
        <fullName evidence="1">Uncharacterized protein</fullName>
    </submittedName>
</protein>
<proteinExistence type="predicted"/>
<dbReference type="Proteomes" id="UP000460718">
    <property type="component" value="Unassembled WGS sequence"/>
</dbReference>